<evidence type="ECO:0000313" key="3">
    <source>
        <dbReference type="EMBL" id="NKT78245.1"/>
    </source>
</evidence>
<name>A0A9Q2SAG1_RHOHA</name>
<feature type="compositionally biased region" description="Basic and acidic residues" evidence="1">
    <location>
        <begin position="30"/>
        <end position="39"/>
    </location>
</feature>
<dbReference type="EMBL" id="WUXR01000012">
    <property type="protein sequence ID" value="MBM4567523.1"/>
    <property type="molecule type" value="Genomic_DNA"/>
</dbReference>
<dbReference type="Proteomes" id="UP000808906">
    <property type="component" value="Unassembled WGS sequence"/>
</dbReference>
<organism evidence="2 4">
    <name type="scientific">Rhodococcus hoagii</name>
    <name type="common">Corynebacterium equii</name>
    <dbReference type="NCBI Taxonomy" id="43767"/>
    <lineage>
        <taxon>Bacteria</taxon>
        <taxon>Bacillati</taxon>
        <taxon>Actinomycetota</taxon>
        <taxon>Actinomycetes</taxon>
        <taxon>Mycobacteriales</taxon>
        <taxon>Nocardiaceae</taxon>
        <taxon>Prescottella</taxon>
    </lineage>
</organism>
<reference evidence="3" key="2">
    <citation type="journal article" date="2020" name="Environ. Microbiol.">
        <title>The novel and transferable erm(51) gene confers Macrolides, Lincosamides, and Streptogramins B (MLSB) resistance to clonal Rhodococcus equi in the environment.</title>
        <authorList>
            <person name="Huber L."/>
            <person name="Giguere S."/>
            <person name="Slovis N.M."/>
            <person name="Alvarez-Narvaez S."/>
            <person name="Hart K.A."/>
            <person name="Greiter M."/>
            <person name="Morris E.R.A."/>
            <person name="Cohen N.D."/>
        </authorList>
    </citation>
    <scope>NUCLEOTIDE SEQUENCE</scope>
    <source>
        <strain evidence="3">Lh_116_1</strain>
    </source>
</reference>
<dbReference type="EMBL" id="WVBC01000030">
    <property type="protein sequence ID" value="NKT78245.1"/>
    <property type="molecule type" value="Genomic_DNA"/>
</dbReference>
<reference evidence="2" key="1">
    <citation type="submission" date="2019-11" db="EMBL/GenBank/DDBJ databases">
        <title>Spread of Macrolides and rifampicin resistant Rhodococcus equi in clinical isolates in the USA.</title>
        <authorList>
            <person name="Alvarez-Narvaez S."/>
            <person name="Huber L."/>
            <person name="Cohen N.D."/>
            <person name="Slovis N."/>
            <person name="Greiter M."/>
            <person name="Giguere S."/>
            <person name="Hart K."/>
        </authorList>
    </citation>
    <scope>NUCLEOTIDE SEQUENCE</scope>
    <source>
        <strain evidence="2">Lh_17</strain>
    </source>
</reference>
<evidence type="ECO:0000313" key="2">
    <source>
        <dbReference type="EMBL" id="MBM4567523.1"/>
    </source>
</evidence>
<sequence>MARKADSDNDIVEYQHDGKKCWAARGSRAYQDHKERRGPGEAAPSTTSVIVETVEAPKSAAPTKD</sequence>
<protein>
    <submittedName>
        <fullName evidence="2">Uncharacterized protein</fullName>
    </submittedName>
</protein>
<dbReference type="AlphaFoldDB" id="A0A9Q2SAG1"/>
<accession>A0A9Q2SAG1</accession>
<dbReference type="Proteomes" id="UP000603463">
    <property type="component" value="Unassembled WGS sequence"/>
</dbReference>
<feature type="region of interest" description="Disordered" evidence="1">
    <location>
        <begin position="29"/>
        <end position="48"/>
    </location>
</feature>
<comment type="caution">
    <text evidence="2">The sequence shown here is derived from an EMBL/GenBank/DDBJ whole genome shotgun (WGS) entry which is preliminary data.</text>
</comment>
<dbReference type="RefSeq" id="WP_084979610.1">
    <property type="nucleotide sequence ID" value="NZ_JAJNNF010000073.1"/>
</dbReference>
<gene>
    <name evidence="2" type="ORF">GS441_19505</name>
    <name evidence="3" type="ORF">GS882_09050</name>
</gene>
<evidence type="ECO:0000256" key="1">
    <source>
        <dbReference type="SAM" id="MobiDB-lite"/>
    </source>
</evidence>
<proteinExistence type="predicted"/>
<evidence type="ECO:0000313" key="4">
    <source>
        <dbReference type="Proteomes" id="UP000808906"/>
    </source>
</evidence>